<evidence type="ECO:0000256" key="6">
    <source>
        <dbReference type="SAM" id="Phobius"/>
    </source>
</evidence>
<keyword evidence="8" id="KW-1185">Reference proteome</keyword>
<name>B8JEH0_ANAD2</name>
<evidence type="ECO:0000256" key="2">
    <source>
        <dbReference type="ARBA" id="ARBA00022692"/>
    </source>
</evidence>
<protein>
    <submittedName>
        <fullName evidence="7">Amino acid transporter-like protein</fullName>
    </submittedName>
</protein>
<dbReference type="HOGENOM" id="CLU_017999_1_1_7"/>
<comment type="subcellular location">
    <subcellularLocation>
        <location evidence="1">Membrane</location>
        <topology evidence="1">Multi-pass membrane protein</topology>
    </subcellularLocation>
</comment>
<evidence type="ECO:0000313" key="7">
    <source>
        <dbReference type="EMBL" id="ACL64296.1"/>
    </source>
</evidence>
<dbReference type="Pfam" id="PF13520">
    <property type="entry name" value="AA_permease_2"/>
    <property type="match status" value="1"/>
</dbReference>
<feature type="region of interest" description="Disordered" evidence="5">
    <location>
        <begin position="1"/>
        <end position="24"/>
    </location>
</feature>
<dbReference type="InterPro" id="IPR002293">
    <property type="entry name" value="AA/rel_permease1"/>
</dbReference>
<evidence type="ECO:0000256" key="3">
    <source>
        <dbReference type="ARBA" id="ARBA00022989"/>
    </source>
</evidence>
<proteinExistence type="predicted"/>
<feature type="transmembrane region" description="Helical" evidence="6">
    <location>
        <begin position="51"/>
        <end position="72"/>
    </location>
</feature>
<feature type="transmembrane region" description="Helical" evidence="6">
    <location>
        <begin position="336"/>
        <end position="358"/>
    </location>
</feature>
<feature type="transmembrane region" description="Helical" evidence="6">
    <location>
        <begin position="84"/>
        <end position="104"/>
    </location>
</feature>
<dbReference type="InterPro" id="IPR053153">
    <property type="entry name" value="APC_K+_Transporter"/>
</dbReference>
<keyword evidence="3 6" id="KW-1133">Transmembrane helix</keyword>
<dbReference type="KEGG" id="acp:A2cp1_0945"/>
<reference evidence="7" key="1">
    <citation type="submission" date="2009-01" db="EMBL/GenBank/DDBJ databases">
        <title>Complete sequence of Anaeromyxobacter dehalogenans 2CP-1.</title>
        <authorList>
            <consortium name="US DOE Joint Genome Institute"/>
            <person name="Lucas S."/>
            <person name="Copeland A."/>
            <person name="Lapidus A."/>
            <person name="Glavina del Rio T."/>
            <person name="Dalin E."/>
            <person name="Tice H."/>
            <person name="Bruce D."/>
            <person name="Goodwin L."/>
            <person name="Pitluck S."/>
            <person name="Saunders E."/>
            <person name="Brettin T."/>
            <person name="Detter J.C."/>
            <person name="Han C."/>
            <person name="Larimer F."/>
            <person name="Land M."/>
            <person name="Hauser L."/>
            <person name="Kyrpides N."/>
            <person name="Ovchinnikova G."/>
            <person name="Beliaev A.S."/>
            <person name="Richardson P."/>
        </authorList>
    </citation>
    <scope>NUCLEOTIDE SEQUENCE</scope>
    <source>
        <strain evidence="7">2CP-1</strain>
    </source>
</reference>
<dbReference type="GO" id="GO:0016020">
    <property type="term" value="C:membrane"/>
    <property type="evidence" value="ECO:0007669"/>
    <property type="project" value="UniProtKB-SubCell"/>
</dbReference>
<keyword evidence="2 6" id="KW-0812">Transmembrane</keyword>
<organism evidence="7 8">
    <name type="scientific">Anaeromyxobacter dehalogenans (strain ATCC BAA-258 / DSM 21875 / 2CP-1)</name>
    <dbReference type="NCBI Taxonomy" id="455488"/>
    <lineage>
        <taxon>Bacteria</taxon>
        <taxon>Pseudomonadati</taxon>
        <taxon>Myxococcota</taxon>
        <taxon>Myxococcia</taxon>
        <taxon>Myxococcales</taxon>
        <taxon>Cystobacterineae</taxon>
        <taxon>Anaeromyxobacteraceae</taxon>
        <taxon>Anaeromyxobacter</taxon>
    </lineage>
</organism>
<dbReference type="RefSeq" id="WP_012632299.1">
    <property type="nucleotide sequence ID" value="NC_011891.1"/>
</dbReference>
<evidence type="ECO:0000256" key="4">
    <source>
        <dbReference type="ARBA" id="ARBA00023136"/>
    </source>
</evidence>
<sequence length="680" mass="72804">MPATPGTTPEEGARAQGSLGPPRRPLARLRTLVFGAPRDVQDPRTHHSISLVALLAWVGLGADGLSSSAYGPDEAFRALGDHRYLAVALALATATTVLVIAVAYSQIIKRFPFGGGGYVVATELLGPRVGVVSGSALLVDYVLTISVSVASSGDAIFSFLPPGLDRWKLPVEALAIGLLVVLNLRGVKESVTILAPIFGVFLVTHLVLIVGGVGAHLPDVPRVAGEVGHGFRSGLAELGALGLLAVFVRAYSMGAGTYTGIEAVSNGIQIMREPKVHTAKRTMAYMAVSLAFTAGGILVCYLLFRAAPEEGKTMNAVLLERFAGGWSLGGVPVGRGFVIVTLLAEAALLVVAAQAGFIDGPRVMANMAHDSWLPHRFGQLSDRLTIQDGVLLMGGASLATLLWTRGDILHLVTMYSINVFVTFSLSQLAMLRYWRRTRTGGRRRGLAIHGIALVLCLAILTGTVYEKGAQGGWITILVTSLVVGLCLAIRRHYRSVQANLRRLDDILEVLPPQQPGPHPVLDPRAPTAVLLVGGYGGLGVHALLTIQRTFPGHFRNFVFVSVGVIDAASMKGVEEVDRVRLQTQAALEQYVALAHRLKLAADLRMEIGTEAVSVAEKLCLELSREYPRSVVFAGKLVFQQERWYQRLLHNETAYQLQRRLQLGGLNAMVLPVRVLAPAFG</sequence>
<feature type="transmembrane region" description="Helical" evidence="6">
    <location>
        <begin position="446"/>
        <end position="465"/>
    </location>
</feature>
<evidence type="ECO:0000313" key="8">
    <source>
        <dbReference type="Proteomes" id="UP000007089"/>
    </source>
</evidence>
<feature type="transmembrane region" description="Helical" evidence="6">
    <location>
        <begin position="471"/>
        <end position="489"/>
    </location>
</feature>
<dbReference type="PANTHER" id="PTHR47704">
    <property type="entry name" value="POTASSIUM TRANSPORTER KIMA"/>
    <property type="match status" value="1"/>
</dbReference>
<dbReference type="EMBL" id="CP001359">
    <property type="protein sequence ID" value="ACL64296.1"/>
    <property type="molecule type" value="Genomic_DNA"/>
</dbReference>
<dbReference type="Gene3D" id="1.20.1740.10">
    <property type="entry name" value="Amino acid/polyamine transporter I"/>
    <property type="match status" value="1"/>
</dbReference>
<keyword evidence="4 6" id="KW-0472">Membrane</keyword>
<feature type="transmembrane region" description="Helical" evidence="6">
    <location>
        <begin position="125"/>
        <end position="147"/>
    </location>
</feature>
<gene>
    <name evidence="7" type="ordered locus">A2cp1_0945</name>
</gene>
<dbReference type="Proteomes" id="UP000007089">
    <property type="component" value="Chromosome"/>
</dbReference>
<feature type="transmembrane region" description="Helical" evidence="6">
    <location>
        <begin position="167"/>
        <end position="184"/>
    </location>
</feature>
<feature type="transmembrane region" description="Helical" evidence="6">
    <location>
        <begin position="282"/>
        <end position="304"/>
    </location>
</feature>
<feature type="transmembrane region" description="Helical" evidence="6">
    <location>
        <begin position="415"/>
        <end position="434"/>
    </location>
</feature>
<dbReference type="PANTHER" id="PTHR47704:SF1">
    <property type="entry name" value="POTASSIUM TRANSPORTER KIMA"/>
    <property type="match status" value="1"/>
</dbReference>
<dbReference type="AlphaFoldDB" id="B8JEH0"/>
<accession>B8JEH0</accession>
<dbReference type="GO" id="GO:0022857">
    <property type="term" value="F:transmembrane transporter activity"/>
    <property type="evidence" value="ECO:0007669"/>
    <property type="project" value="InterPro"/>
</dbReference>
<evidence type="ECO:0000256" key="5">
    <source>
        <dbReference type="SAM" id="MobiDB-lite"/>
    </source>
</evidence>
<evidence type="ECO:0000256" key="1">
    <source>
        <dbReference type="ARBA" id="ARBA00004141"/>
    </source>
</evidence>
<feature type="transmembrane region" description="Helical" evidence="6">
    <location>
        <begin position="191"/>
        <end position="218"/>
    </location>
</feature>